<keyword evidence="3" id="KW-1185">Reference proteome</keyword>
<feature type="region of interest" description="Disordered" evidence="1">
    <location>
        <begin position="91"/>
        <end position="110"/>
    </location>
</feature>
<sequence>PAAGGLARRRPAAGAAVAAEGTSPAATAWPPWLRGRAAARRGGALEGHELLGQLLPAVPAGPAPRQGGARALRRGGGRDARRARTQTRALGVQNRRHVAQAEAQRLVPQG</sequence>
<reference evidence="2" key="1">
    <citation type="submission" date="2023-10" db="EMBL/GenBank/DDBJ databases">
        <authorList>
            <person name="Chen Y."/>
            <person name="Shah S."/>
            <person name="Dougan E. K."/>
            <person name="Thang M."/>
            <person name="Chan C."/>
        </authorList>
    </citation>
    <scope>NUCLEOTIDE SEQUENCE [LARGE SCALE GENOMIC DNA]</scope>
</reference>
<name>A0ABN9PZ99_9DINO</name>
<feature type="non-terminal residue" evidence="2">
    <location>
        <position position="110"/>
    </location>
</feature>
<dbReference type="Proteomes" id="UP001189429">
    <property type="component" value="Unassembled WGS sequence"/>
</dbReference>
<proteinExistence type="predicted"/>
<comment type="caution">
    <text evidence="2">The sequence shown here is derived from an EMBL/GenBank/DDBJ whole genome shotgun (WGS) entry which is preliminary data.</text>
</comment>
<dbReference type="EMBL" id="CAUYUJ010001676">
    <property type="protein sequence ID" value="CAK0797106.1"/>
    <property type="molecule type" value="Genomic_DNA"/>
</dbReference>
<accession>A0ABN9PZ99</accession>
<protein>
    <submittedName>
        <fullName evidence="2">Uncharacterized protein</fullName>
    </submittedName>
</protein>
<organism evidence="2 3">
    <name type="scientific">Prorocentrum cordatum</name>
    <dbReference type="NCBI Taxonomy" id="2364126"/>
    <lineage>
        <taxon>Eukaryota</taxon>
        <taxon>Sar</taxon>
        <taxon>Alveolata</taxon>
        <taxon>Dinophyceae</taxon>
        <taxon>Prorocentrales</taxon>
        <taxon>Prorocentraceae</taxon>
        <taxon>Prorocentrum</taxon>
    </lineage>
</organism>
<evidence type="ECO:0000313" key="2">
    <source>
        <dbReference type="EMBL" id="CAK0797106.1"/>
    </source>
</evidence>
<feature type="non-terminal residue" evidence="2">
    <location>
        <position position="1"/>
    </location>
</feature>
<feature type="region of interest" description="Disordered" evidence="1">
    <location>
        <begin position="58"/>
        <end position="84"/>
    </location>
</feature>
<evidence type="ECO:0000256" key="1">
    <source>
        <dbReference type="SAM" id="MobiDB-lite"/>
    </source>
</evidence>
<feature type="region of interest" description="Disordered" evidence="1">
    <location>
        <begin position="1"/>
        <end position="28"/>
    </location>
</feature>
<gene>
    <name evidence="2" type="ORF">PCOR1329_LOCUS6284</name>
</gene>
<evidence type="ECO:0000313" key="3">
    <source>
        <dbReference type="Proteomes" id="UP001189429"/>
    </source>
</evidence>